<evidence type="ECO:0008006" key="5">
    <source>
        <dbReference type="Google" id="ProtNLM"/>
    </source>
</evidence>
<keyword evidence="2" id="KW-0732">Signal</keyword>
<dbReference type="EMBL" id="FORY01000005">
    <property type="protein sequence ID" value="SFJ45514.1"/>
    <property type="molecule type" value="Genomic_DNA"/>
</dbReference>
<reference evidence="3 4" key="1">
    <citation type="submission" date="2016-10" db="EMBL/GenBank/DDBJ databases">
        <authorList>
            <person name="de Groot N.N."/>
        </authorList>
    </citation>
    <scope>NUCLEOTIDE SEQUENCE [LARGE SCALE GENOMIC DNA]</scope>
    <source>
        <strain evidence="3 4">CGMCC 1.8891</strain>
    </source>
</reference>
<dbReference type="GeneID" id="98664751"/>
<dbReference type="RefSeq" id="WP_066599413.1">
    <property type="nucleotide sequence ID" value="NZ_FORY01000005.1"/>
</dbReference>
<accession>A0A1I3RFU3</accession>
<dbReference type="OrthoDB" id="7308154at2"/>
<evidence type="ECO:0000256" key="1">
    <source>
        <dbReference type="SAM" id="MobiDB-lite"/>
    </source>
</evidence>
<evidence type="ECO:0000256" key="2">
    <source>
        <dbReference type="SAM" id="SignalP"/>
    </source>
</evidence>
<proteinExistence type="predicted"/>
<gene>
    <name evidence="3" type="ORF">SAMN04488138_10586</name>
</gene>
<dbReference type="AlphaFoldDB" id="A0A1I3RFU3"/>
<evidence type="ECO:0000313" key="3">
    <source>
        <dbReference type="EMBL" id="SFJ45514.1"/>
    </source>
</evidence>
<feature type="chain" id="PRO_5010322266" description="AAA+ family ATPase" evidence="2">
    <location>
        <begin position="21"/>
        <end position="106"/>
    </location>
</feature>
<keyword evidence="4" id="KW-1185">Reference proteome</keyword>
<protein>
    <recommendedName>
        <fullName evidence="5">AAA+ family ATPase</fullName>
    </recommendedName>
</protein>
<sequence>MKHLALIPVLFCATPLWAEAAPEISPDTARPEVEDGWSLLREGSRLLLEQLFDELAPALEDLEGFVGDLNAYEAPVILPNGDILIRRKPEPPQETTPDGSDGAIDL</sequence>
<dbReference type="Proteomes" id="UP000183299">
    <property type="component" value="Unassembled WGS sequence"/>
</dbReference>
<dbReference type="STRING" id="576117.SAMN04488138_10586"/>
<name>A0A1I3RFU3_9RHOB</name>
<feature type="region of interest" description="Disordered" evidence="1">
    <location>
        <begin position="83"/>
        <end position="106"/>
    </location>
</feature>
<feature type="signal peptide" evidence="2">
    <location>
        <begin position="1"/>
        <end position="20"/>
    </location>
</feature>
<evidence type="ECO:0000313" key="4">
    <source>
        <dbReference type="Proteomes" id="UP000183299"/>
    </source>
</evidence>
<organism evidence="3 4">
    <name type="scientific">Celeribacter halophilus</name>
    <dbReference type="NCBI Taxonomy" id="576117"/>
    <lineage>
        <taxon>Bacteria</taxon>
        <taxon>Pseudomonadati</taxon>
        <taxon>Pseudomonadota</taxon>
        <taxon>Alphaproteobacteria</taxon>
        <taxon>Rhodobacterales</taxon>
        <taxon>Roseobacteraceae</taxon>
        <taxon>Celeribacter</taxon>
    </lineage>
</organism>